<keyword evidence="1" id="KW-1133">Transmembrane helix</keyword>
<evidence type="ECO:0000256" key="1">
    <source>
        <dbReference type="SAM" id="Phobius"/>
    </source>
</evidence>
<dbReference type="RefSeq" id="WP_349639745.1">
    <property type="nucleotide sequence ID" value="NZ_CP090958.1"/>
</dbReference>
<sequence>MPQRPQRSYKGTGYWTTQIAFCALMTLLGFIGGGFLLFEANADGGKHAEPGRGLMLILIGIAFLITLIWLIVQIASSTKEQRAVYAWAIMQQHSQNIHDGRPENSPRAVTDDIVAMNVATKARKGELTRAQIEHLQSLRPEIPYPGRLPDVRSP</sequence>
<evidence type="ECO:0000313" key="2">
    <source>
        <dbReference type="EMBL" id="WGW12937.1"/>
    </source>
</evidence>
<keyword evidence="1" id="KW-0472">Membrane</keyword>
<organism evidence="2 3">
    <name type="scientific">Saxibacter everestensis</name>
    <dbReference type="NCBI Taxonomy" id="2909229"/>
    <lineage>
        <taxon>Bacteria</taxon>
        <taxon>Bacillati</taxon>
        <taxon>Actinomycetota</taxon>
        <taxon>Actinomycetes</taxon>
        <taxon>Micrococcales</taxon>
        <taxon>Brevibacteriaceae</taxon>
        <taxon>Saxibacter</taxon>
    </lineage>
</organism>
<evidence type="ECO:0000313" key="3">
    <source>
        <dbReference type="Proteomes" id="UP001209083"/>
    </source>
</evidence>
<accession>A0ABY8QV85</accession>
<proteinExistence type="predicted"/>
<feature type="transmembrane region" description="Helical" evidence="1">
    <location>
        <begin position="12"/>
        <end position="38"/>
    </location>
</feature>
<feature type="transmembrane region" description="Helical" evidence="1">
    <location>
        <begin position="53"/>
        <end position="72"/>
    </location>
</feature>
<reference evidence="2 3" key="1">
    <citation type="submission" date="2023-05" db="EMBL/GenBank/DDBJ databases">
        <title>Lithophilousrod everest ZFBP1038 complete genpme.</title>
        <authorList>
            <person name="Tian M."/>
        </authorList>
    </citation>
    <scope>NUCLEOTIDE SEQUENCE [LARGE SCALE GENOMIC DNA]</scope>
    <source>
        <strain evidence="2 3">ZFBP1038</strain>
    </source>
</reference>
<protein>
    <submittedName>
        <fullName evidence="2">Uncharacterized protein</fullName>
    </submittedName>
</protein>
<keyword evidence="3" id="KW-1185">Reference proteome</keyword>
<name>A0ABY8QV85_9MICO</name>
<gene>
    <name evidence="2" type="ORF">LWF01_03955</name>
</gene>
<dbReference type="Proteomes" id="UP001209083">
    <property type="component" value="Chromosome"/>
</dbReference>
<keyword evidence="1" id="KW-0812">Transmembrane</keyword>
<dbReference type="EMBL" id="CP090958">
    <property type="protein sequence ID" value="WGW12937.1"/>
    <property type="molecule type" value="Genomic_DNA"/>
</dbReference>